<dbReference type="RefSeq" id="WP_099105926.1">
    <property type="nucleotide sequence ID" value="NZ_PDLO01000002.1"/>
</dbReference>
<dbReference type="Gene3D" id="3.40.1440.10">
    <property type="entry name" value="GIY-YIG endonuclease"/>
    <property type="match status" value="1"/>
</dbReference>
<dbReference type="GO" id="GO:0004519">
    <property type="term" value="F:endonuclease activity"/>
    <property type="evidence" value="ECO:0007669"/>
    <property type="project" value="UniProtKB-KW"/>
</dbReference>
<keyword evidence="3" id="KW-1185">Reference proteome</keyword>
<dbReference type="OrthoDB" id="1495241at2"/>
<dbReference type="SUPFAM" id="SSF82771">
    <property type="entry name" value="GIY-YIG endonuclease"/>
    <property type="match status" value="1"/>
</dbReference>
<comment type="caution">
    <text evidence="2">The sequence shown here is derived from an EMBL/GenBank/DDBJ whole genome shotgun (WGS) entry which is preliminary data.</text>
</comment>
<dbReference type="EMBL" id="PDLO01000002">
    <property type="protein sequence ID" value="PHK99311.1"/>
    <property type="molecule type" value="Genomic_DNA"/>
</dbReference>
<dbReference type="InterPro" id="IPR000305">
    <property type="entry name" value="GIY-YIG_endonuc"/>
</dbReference>
<proteinExistence type="predicted"/>
<organism evidence="2 3">
    <name type="scientific">Neolewinella marina</name>
    <dbReference type="NCBI Taxonomy" id="438751"/>
    <lineage>
        <taxon>Bacteria</taxon>
        <taxon>Pseudomonadati</taxon>
        <taxon>Bacteroidota</taxon>
        <taxon>Saprospiria</taxon>
        <taxon>Saprospirales</taxon>
        <taxon>Lewinellaceae</taxon>
        <taxon>Neolewinella</taxon>
    </lineage>
</organism>
<feature type="domain" description="GIY-YIG" evidence="1">
    <location>
        <begin position="9"/>
        <end position="87"/>
    </location>
</feature>
<gene>
    <name evidence="2" type="ORF">CGL56_07605</name>
</gene>
<sequence length="108" mass="12479">MCKESVSFAVAHVYILYSKKLDRYYIGSTALNVEERLAQHNSVQMATATTSRGQPWELVLVLKCTSRLQAQRVEGHIKRMKSRVYLQNLQQYDTLRAKLLARYAIQDS</sequence>
<keyword evidence="2" id="KW-0378">Hydrolase</keyword>
<dbReference type="PROSITE" id="PS50164">
    <property type="entry name" value="GIY_YIG"/>
    <property type="match status" value="1"/>
</dbReference>
<reference evidence="2 3" key="1">
    <citation type="submission" date="2017-10" db="EMBL/GenBank/DDBJ databases">
        <title>The draft genome sequence of Lewinella marina KCTC 32374.</title>
        <authorList>
            <person name="Wang K."/>
        </authorList>
    </citation>
    <scope>NUCLEOTIDE SEQUENCE [LARGE SCALE GENOMIC DNA]</scope>
    <source>
        <strain evidence="2 3">MKG-38</strain>
    </source>
</reference>
<evidence type="ECO:0000313" key="3">
    <source>
        <dbReference type="Proteomes" id="UP000226437"/>
    </source>
</evidence>
<keyword evidence="2" id="KW-0540">Nuclease</keyword>
<dbReference type="InterPro" id="IPR035901">
    <property type="entry name" value="GIY-YIG_endonuc_sf"/>
</dbReference>
<dbReference type="Proteomes" id="UP000226437">
    <property type="component" value="Unassembled WGS sequence"/>
</dbReference>
<dbReference type="AlphaFoldDB" id="A0A2G0CH71"/>
<accession>A0A2G0CH71</accession>
<protein>
    <submittedName>
        <fullName evidence="2">Endonuclease</fullName>
    </submittedName>
</protein>
<evidence type="ECO:0000259" key="1">
    <source>
        <dbReference type="PROSITE" id="PS50164"/>
    </source>
</evidence>
<name>A0A2G0CH71_9BACT</name>
<dbReference type="Pfam" id="PF01541">
    <property type="entry name" value="GIY-YIG"/>
    <property type="match status" value="1"/>
</dbReference>
<evidence type="ECO:0000313" key="2">
    <source>
        <dbReference type="EMBL" id="PHK99311.1"/>
    </source>
</evidence>
<dbReference type="CDD" id="cd10449">
    <property type="entry name" value="GIY-YIG_SLX1_like"/>
    <property type="match status" value="1"/>
</dbReference>
<keyword evidence="2" id="KW-0255">Endonuclease</keyword>